<keyword evidence="4" id="KW-1185">Reference proteome</keyword>
<sequence>MTKRNAPYRIVWRPQAEADLENIMDYIAQGNPRNAELFGQALRDKTLLLAQYPMMGHSGRPYLPSFIRELVVHRNYIVFYRVLDDADMVEILRVKHAAQQIP</sequence>
<dbReference type="InterPro" id="IPR051803">
    <property type="entry name" value="TA_system_RelE-like_toxin"/>
</dbReference>
<dbReference type="Proteomes" id="UP000234329">
    <property type="component" value="Unassembled WGS sequence"/>
</dbReference>
<comment type="caution">
    <text evidence="3">The sequence shown here is derived from an EMBL/GenBank/DDBJ whole genome shotgun (WGS) entry which is preliminary data.</text>
</comment>
<evidence type="ECO:0000256" key="1">
    <source>
        <dbReference type="ARBA" id="ARBA00006226"/>
    </source>
</evidence>
<dbReference type="NCBIfam" id="TIGR02385">
    <property type="entry name" value="RelE_StbE"/>
    <property type="match status" value="1"/>
</dbReference>
<reference evidence="3 4" key="1">
    <citation type="submission" date="2017-03" db="EMBL/GenBank/DDBJ databases">
        <title>Draft genime sequence of the acidophilic sulfur-oxidizing bacterium Acidithiobacillus sp. SH, isolated from seawater.</title>
        <authorList>
            <person name="Sharmin S."/>
            <person name="Tokuhisa M."/>
            <person name="Kanao T."/>
            <person name="Kamimura K."/>
        </authorList>
    </citation>
    <scope>NUCLEOTIDE SEQUENCE [LARGE SCALE GENOMIC DNA]</scope>
    <source>
        <strain evidence="3 4">SH</strain>
    </source>
</reference>
<comment type="similarity">
    <text evidence="1">Belongs to the RelE toxin family.</text>
</comment>
<keyword evidence="2" id="KW-1277">Toxin-antitoxin system</keyword>
<organism evidence="3 4">
    <name type="scientific">Acidithiobacillus marinus</name>
    <dbReference type="NCBI Taxonomy" id="187490"/>
    <lineage>
        <taxon>Bacteria</taxon>
        <taxon>Pseudomonadati</taxon>
        <taxon>Pseudomonadota</taxon>
        <taxon>Acidithiobacillia</taxon>
        <taxon>Acidithiobacillales</taxon>
        <taxon>Acidithiobacillaceae</taxon>
        <taxon>Acidithiobacillus</taxon>
    </lineage>
</organism>
<evidence type="ECO:0000313" key="3">
    <source>
        <dbReference type="EMBL" id="PKY10114.1"/>
    </source>
</evidence>
<dbReference type="RefSeq" id="WP_101538447.1">
    <property type="nucleotide sequence ID" value="NZ_MXAV01000043.1"/>
</dbReference>
<proteinExistence type="inferred from homology"/>
<dbReference type="EMBL" id="MXAV01000043">
    <property type="protein sequence ID" value="PKY10114.1"/>
    <property type="molecule type" value="Genomic_DNA"/>
</dbReference>
<protein>
    <submittedName>
        <fullName evidence="3">Plasmid stabilization protein</fullName>
    </submittedName>
</protein>
<evidence type="ECO:0000256" key="2">
    <source>
        <dbReference type="ARBA" id="ARBA00022649"/>
    </source>
</evidence>
<dbReference type="Pfam" id="PF05016">
    <property type="entry name" value="ParE_toxin"/>
    <property type="match status" value="1"/>
</dbReference>
<gene>
    <name evidence="3" type="ORF">B1757_11475</name>
</gene>
<dbReference type="AlphaFoldDB" id="A0A2I1DJR6"/>
<accession>A0A2I1DJR6</accession>
<name>A0A2I1DJR6_9PROT</name>
<evidence type="ECO:0000313" key="4">
    <source>
        <dbReference type="Proteomes" id="UP000234329"/>
    </source>
</evidence>
<dbReference type="OrthoDB" id="9798046at2"/>
<dbReference type="Gene3D" id="3.30.2310.20">
    <property type="entry name" value="RelE-like"/>
    <property type="match status" value="1"/>
</dbReference>
<dbReference type="PANTHER" id="PTHR33755">
    <property type="entry name" value="TOXIN PARE1-RELATED"/>
    <property type="match status" value="1"/>
</dbReference>
<dbReference type="PANTHER" id="PTHR33755:SF6">
    <property type="entry name" value="PLASMID STABILIZATION SYSTEM PROTEIN"/>
    <property type="match status" value="1"/>
</dbReference>
<dbReference type="InterPro" id="IPR035093">
    <property type="entry name" value="RelE/ParE_toxin_dom_sf"/>
</dbReference>
<dbReference type="InParanoid" id="A0A2I1DJR6"/>
<dbReference type="InterPro" id="IPR007712">
    <property type="entry name" value="RelE/ParE_toxin"/>
</dbReference>